<feature type="region of interest" description="Disordered" evidence="1">
    <location>
        <begin position="246"/>
        <end position="265"/>
    </location>
</feature>
<keyword evidence="4" id="KW-1185">Reference proteome</keyword>
<feature type="compositionally biased region" description="Acidic residues" evidence="1">
    <location>
        <begin position="576"/>
        <end position="630"/>
    </location>
</feature>
<feature type="region of interest" description="Disordered" evidence="1">
    <location>
        <begin position="1033"/>
        <end position="1059"/>
    </location>
</feature>
<feature type="region of interest" description="Disordered" evidence="1">
    <location>
        <begin position="715"/>
        <end position="786"/>
    </location>
</feature>
<feature type="compositionally biased region" description="Basic residues" evidence="1">
    <location>
        <begin position="246"/>
        <end position="259"/>
    </location>
</feature>
<feature type="compositionally biased region" description="Polar residues" evidence="1">
    <location>
        <begin position="1233"/>
        <end position="1245"/>
    </location>
</feature>
<feature type="compositionally biased region" description="Low complexity" evidence="1">
    <location>
        <begin position="463"/>
        <end position="476"/>
    </location>
</feature>
<feature type="region of interest" description="Disordered" evidence="1">
    <location>
        <begin position="425"/>
        <end position="518"/>
    </location>
</feature>
<feature type="compositionally biased region" description="Acidic residues" evidence="1">
    <location>
        <begin position="637"/>
        <end position="653"/>
    </location>
</feature>
<dbReference type="EMBL" id="CAICTM010001118">
    <property type="protein sequence ID" value="CAB9520614.1"/>
    <property type="molecule type" value="Genomic_DNA"/>
</dbReference>
<feature type="compositionally biased region" description="Acidic residues" evidence="1">
    <location>
        <begin position="434"/>
        <end position="460"/>
    </location>
</feature>
<feature type="compositionally biased region" description="Polar residues" evidence="1">
    <location>
        <begin position="226"/>
        <end position="237"/>
    </location>
</feature>
<feature type="compositionally biased region" description="Low complexity" evidence="1">
    <location>
        <begin position="1221"/>
        <end position="1232"/>
    </location>
</feature>
<accession>A0A9N8EI63</accession>
<evidence type="ECO:0000313" key="3">
    <source>
        <dbReference type="EMBL" id="CAB9520614.1"/>
    </source>
</evidence>
<feature type="compositionally biased region" description="Acidic residues" evidence="1">
    <location>
        <begin position="498"/>
        <end position="512"/>
    </location>
</feature>
<feature type="compositionally biased region" description="Polar residues" evidence="1">
    <location>
        <begin position="172"/>
        <end position="185"/>
    </location>
</feature>
<feature type="compositionally biased region" description="Acidic residues" evidence="1">
    <location>
        <begin position="733"/>
        <end position="769"/>
    </location>
</feature>
<reference evidence="3" key="1">
    <citation type="submission" date="2020-06" db="EMBL/GenBank/DDBJ databases">
        <authorList>
            <consortium name="Plant Systems Biology data submission"/>
        </authorList>
    </citation>
    <scope>NUCLEOTIDE SEQUENCE</scope>
    <source>
        <strain evidence="3">D6</strain>
    </source>
</reference>
<feature type="region of interest" description="Disordered" evidence="1">
    <location>
        <begin position="161"/>
        <end position="237"/>
    </location>
</feature>
<evidence type="ECO:0000256" key="1">
    <source>
        <dbReference type="SAM" id="MobiDB-lite"/>
    </source>
</evidence>
<feature type="compositionally biased region" description="Acidic residues" evidence="1">
    <location>
        <begin position="715"/>
        <end position="726"/>
    </location>
</feature>
<feature type="compositionally biased region" description="Acidic residues" evidence="1">
    <location>
        <begin position="373"/>
        <end position="387"/>
    </location>
</feature>
<evidence type="ECO:0000256" key="2">
    <source>
        <dbReference type="SAM" id="SignalP"/>
    </source>
</evidence>
<proteinExistence type="predicted"/>
<feature type="region of interest" description="Disordered" evidence="1">
    <location>
        <begin position="1080"/>
        <end position="1297"/>
    </location>
</feature>
<feature type="signal peptide" evidence="2">
    <location>
        <begin position="1"/>
        <end position="21"/>
    </location>
</feature>
<feature type="region of interest" description="Disordered" evidence="1">
    <location>
        <begin position="575"/>
        <end position="689"/>
    </location>
</feature>
<evidence type="ECO:0000313" key="4">
    <source>
        <dbReference type="Proteomes" id="UP001153069"/>
    </source>
</evidence>
<keyword evidence="2" id="KW-0732">Signal</keyword>
<feature type="compositionally biased region" description="Acidic residues" evidence="1">
    <location>
        <begin position="1114"/>
        <end position="1132"/>
    </location>
</feature>
<feature type="compositionally biased region" description="Acidic residues" evidence="1">
    <location>
        <begin position="1090"/>
        <end position="1105"/>
    </location>
</feature>
<feature type="region of interest" description="Disordered" evidence="1">
    <location>
        <begin position="295"/>
        <end position="398"/>
    </location>
</feature>
<dbReference type="Proteomes" id="UP001153069">
    <property type="component" value="Unassembled WGS sequence"/>
</dbReference>
<feature type="chain" id="PRO_5040134191" evidence="2">
    <location>
        <begin position="22"/>
        <end position="1297"/>
    </location>
</feature>
<organism evidence="3 4">
    <name type="scientific">Seminavis robusta</name>
    <dbReference type="NCBI Taxonomy" id="568900"/>
    <lineage>
        <taxon>Eukaryota</taxon>
        <taxon>Sar</taxon>
        <taxon>Stramenopiles</taxon>
        <taxon>Ochrophyta</taxon>
        <taxon>Bacillariophyta</taxon>
        <taxon>Bacillariophyceae</taxon>
        <taxon>Bacillariophycidae</taxon>
        <taxon>Naviculales</taxon>
        <taxon>Naviculaceae</taxon>
        <taxon>Seminavis</taxon>
    </lineage>
</organism>
<protein>
    <submittedName>
        <fullName evidence="3">Uncharacterized protein</fullName>
    </submittedName>
</protein>
<feature type="region of interest" description="Disordered" evidence="1">
    <location>
        <begin position="62"/>
        <end position="81"/>
    </location>
</feature>
<gene>
    <name evidence="3" type="ORF">SEMRO_1120_G243290.1</name>
</gene>
<feature type="compositionally biased region" description="Acidic residues" evidence="1">
    <location>
        <begin position="477"/>
        <end position="491"/>
    </location>
</feature>
<feature type="non-terminal residue" evidence="3">
    <location>
        <position position="1297"/>
    </location>
</feature>
<sequence length="1297" mass="141112">MKRLLVHVLVGTVGWSSLADGSGVGKPWYSAFVVPSSSSSRHVPLSGVGGFFQFPQPWRKQKTRPRTIVSSTADQDKTDPPVPFFFAKKPAPKTPKPPEHPPIRRSSFIKGVTELTVQEETVISPVAANSLEEEMKKDPIMAEKEAEPTPLTTLQNLEDVGETKESIHTEPVAQTPTTITAKPQTSSGRSKRRRNRASARIVQQHEERSKNGGDGGGIGSFFSSFLPSRTDASSSYESIYDDIFAGKKKKKKKERAKKKKELDDPAMAEVLELLKESLEEEDNDVMALLEELLDEAGEETTTTTPATGSTTMDSYKSGRDQHTAAAVTRQEEALADEEPNTLAAENKTSMTDLEEDAALQQGNKEQATAVVEKEDEEQANVPEQEEETINKTQEEEEQVVPVVVQEEVQLTVAAQVDETINEAEEEQVVPVAAQEEEQEDEEQAAVPEQEEESINTAEEEQVVHVVAQAEEQAAAPEQEEESINEAEEEEQVAPVLAQEEEVETPVTEEIEEQASVVVHQEEQPIVMAELERDSKVATGEMGSLDELNDVGPAEGEVEEVAEQTDPIVADATQVVAEDETSLTEQEEDAALQQGDEEQGTTVAEQEDEEQEATVPEQEEESINEAEEEEQVVPVVAQEEEAETPVTEEIEEQAADVTHQEEQPIVMSEPERDPTVATNEMDNLDESDNVAPAEGGVEEVAEQTDPIVADATQVVAEDETSLTEQEEGAALQQGEEEQASTVVEQEDEEQEATVAEQEEESINKAEEEEQVVPVVAQEEEAETPVTEEIEEQAADVMHQEEQPIVLAELERGTTVVTDEMDSLDELDDVAPAEWEVEQVAEQTDPIVADATQDTVEEENLVQDEGPLLNANGVEETRDGVVEDVQVEREAENIAKEMQDHTSVLEPPPQDDASVAVQMEEAGQADEIVDAEGMHESLEVVEAEVLAKEFSPGLQNETPSFTPRISFIAAAAATGVKKPVAFDDAVAKHLSALAGSADMMMQDQLLNDVANPNDINNSGAMEQHVIHDESLKDDNTLLNDIDTPPPETIIDNGDDDGIAGSAFSIPPRAILQDVKEIMKKSPTEPSLLILDSSDDDEEEEEEEEDQEQATLAESDASLEDATLEDIRDDDDDDSMPSLNDHIMEETPGSEGEHENTEQVAMLDDVPETPANLEPDDSLKDDLSLGAPGAPTRLDEEAGSVAASLQAPLVSATLPDWNPYPSQTGITAAAAETTINESEPTSPDTSSVVGDDESAVPETMTDVTSEKLPVDEALPQELTKDNEPISQDGTDIDSTAEQNE</sequence>
<comment type="caution">
    <text evidence="3">The sequence shown here is derived from an EMBL/GenBank/DDBJ whole genome shotgun (WGS) entry which is preliminary data.</text>
</comment>
<feature type="compositionally biased region" description="Acidic residues" evidence="1">
    <location>
        <begin position="776"/>
        <end position="786"/>
    </location>
</feature>
<feature type="compositionally biased region" description="Polar residues" evidence="1">
    <location>
        <begin position="1281"/>
        <end position="1297"/>
    </location>
</feature>
<feature type="compositionally biased region" description="Low complexity" evidence="1">
    <location>
        <begin position="299"/>
        <end position="311"/>
    </location>
</feature>
<name>A0A9N8EI63_9STRA</name>